<gene>
    <name evidence="3" type="ORF">BKA67DRAFT_511887</name>
</gene>
<feature type="transmembrane region" description="Helical" evidence="1">
    <location>
        <begin position="778"/>
        <end position="795"/>
    </location>
</feature>
<keyword evidence="4" id="KW-1185">Reference proteome</keyword>
<feature type="transmembrane region" description="Helical" evidence="1">
    <location>
        <begin position="741"/>
        <end position="758"/>
    </location>
</feature>
<organism evidence="3 4">
    <name type="scientific">Truncatella angustata</name>
    <dbReference type="NCBI Taxonomy" id="152316"/>
    <lineage>
        <taxon>Eukaryota</taxon>
        <taxon>Fungi</taxon>
        <taxon>Dikarya</taxon>
        <taxon>Ascomycota</taxon>
        <taxon>Pezizomycotina</taxon>
        <taxon>Sordariomycetes</taxon>
        <taxon>Xylariomycetidae</taxon>
        <taxon>Amphisphaeriales</taxon>
        <taxon>Sporocadaceae</taxon>
        <taxon>Truncatella</taxon>
    </lineage>
</organism>
<evidence type="ECO:0000313" key="3">
    <source>
        <dbReference type="EMBL" id="KAH6657078.1"/>
    </source>
</evidence>
<dbReference type="InterPro" id="IPR039261">
    <property type="entry name" value="FNR_nucleotide-bd"/>
</dbReference>
<dbReference type="PANTHER" id="PTHR33927:SF5">
    <property type="entry name" value="ENZYME, PUTATIVE (AFU_ORTHOLOGUE AFUA_8G01222)-RELATED"/>
    <property type="match status" value="1"/>
</dbReference>
<feature type="transmembrane region" description="Helical" evidence="1">
    <location>
        <begin position="613"/>
        <end position="630"/>
    </location>
</feature>
<dbReference type="EMBL" id="JAGPXC010000002">
    <property type="protein sequence ID" value="KAH6657078.1"/>
    <property type="molecule type" value="Genomic_DNA"/>
</dbReference>
<dbReference type="GeneID" id="70126325"/>
<dbReference type="InterPro" id="IPR045851">
    <property type="entry name" value="AMP-bd_C_sf"/>
</dbReference>
<dbReference type="Proteomes" id="UP000758603">
    <property type="component" value="Unassembled WGS sequence"/>
</dbReference>
<dbReference type="InterPro" id="IPR052979">
    <property type="entry name" value="Adenylate-forming_domain"/>
</dbReference>
<evidence type="ECO:0000259" key="2">
    <source>
        <dbReference type="Pfam" id="PF00501"/>
    </source>
</evidence>
<dbReference type="RefSeq" id="XP_045961312.1">
    <property type="nucleotide sequence ID" value="XM_046097433.1"/>
</dbReference>
<keyword evidence="1" id="KW-1133">Transmembrane helix</keyword>
<dbReference type="Gene3D" id="3.30.300.30">
    <property type="match status" value="1"/>
</dbReference>
<dbReference type="OrthoDB" id="3142841at2759"/>
<comment type="caution">
    <text evidence="3">The sequence shown here is derived from an EMBL/GenBank/DDBJ whole genome shotgun (WGS) entry which is preliminary data.</text>
</comment>
<dbReference type="AlphaFoldDB" id="A0A9P9A0A8"/>
<keyword evidence="1" id="KW-0812">Transmembrane</keyword>
<dbReference type="InterPro" id="IPR000873">
    <property type="entry name" value="AMP-dep_synth/lig_dom"/>
</dbReference>
<dbReference type="PROSITE" id="PS00455">
    <property type="entry name" value="AMP_BINDING"/>
    <property type="match status" value="1"/>
</dbReference>
<accession>A0A9P9A0A8</accession>
<feature type="transmembrane region" description="Helical" evidence="1">
    <location>
        <begin position="659"/>
        <end position="679"/>
    </location>
</feature>
<dbReference type="Gene3D" id="3.40.50.12780">
    <property type="entry name" value="N-terminal domain of ligase-like"/>
    <property type="match status" value="1"/>
</dbReference>
<sequence length="1006" mass="109117">MSAGRFPVNLLDPLCFSFGPRQARPFRTVTAAFFHYAKAQPDAIAARDFSQPSVRTITYGELASRSRRLATHLRTLGVEPGDRVPLVVKRGIEMLVGIIAILSCGAQYVPLDGGVVPDTTLRVVLEQSGGGVAVCLASTEYRLSTIDEKGCRSVIIDEEIEELKSWEGNYPIEESFVDLAREDLGCYVIYTSGTTGAPKGVDVTHENVTNLIGLSPGNLGIKPGVRVGSVLNISFDMGAWEILGSLCNGGTLILRGSDWAQALREIEVLICTPSILAKYSPDVYPNIKMVATAGEPSGQRIADLWASHGTYYNCCGPTETTIVNTMHKHIPGGPLTIGAPTPNNSVYVLDEDLQPVPVGQPGLMWGGGLGITRGYINLPDTTAVKYRPDTFANDGSMMYNTGDIGQWRPDGVLDILGRADDQVKVKGFRVELDGVSASLNRCPGVIRATALLIQGEIHGYLEPMTINLDAVKQQLTLQQPYYAVPSKFHLLETLPETSNGKLDKKLLRAMAGSAKDDKLLASSASGSNISTSGSETSGSLMKGAATNGITVSAASIDEKSDLSADIPDKSLRKPFRGLIYRVFIVYRFLFSLVGLGNVGALIAILFKGVDRQWLGTMTAINLVLAVLIRQDFVINALYTICCSVPTSWPLLIRKKCAKIYHLGGVHSSAAVCAAMWLLASNISNITCQLAPETCIAGEASQSLATAVVSWILTAFFLLMFGFAWPPFRKRNHDLFEKVHRFVGWTMLGLFWVQAVLSVNDSKPAHQSLGSAWLRAPTLWLLVVATCSIALSWLYLRRVRVDAEVLSPHAVRLHFDYTVPVNGSFTRISRKPLFEWHSFATIPAPQAVNGRSKGYSLVVSNAGDWTKDIINNPPTHLWVRSVPTCGVMRIATLFNRVVVIATGSGIGPQLGHLQNPSCPTKLIWSTPNPEKTFGRPMLDAIREKIPDAVIHDTKLLGRPDLVKMGYSLAKSSGAEAVIIIANEKITKKVVYGLETRGIPAYGAIWDS</sequence>
<proteinExistence type="predicted"/>
<feature type="transmembrane region" description="Helical" evidence="1">
    <location>
        <begin position="578"/>
        <end position="606"/>
    </location>
</feature>
<dbReference type="Pfam" id="PF00501">
    <property type="entry name" value="AMP-binding"/>
    <property type="match status" value="1"/>
</dbReference>
<dbReference type="InterPro" id="IPR020845">
    <property type="entry name" value="AMP-binding_CS"/>
</dbReference>
<dbReference type="SUPFAM" id="SSF56801">
    <property type="entry name" value="Acetyl-CoA synthetase-like"/>
    <property type="match status" value="1"/>
</dbReference>
<feature type="domain" description="AMP-dependent synthetase/ligase" evidence="2">
    <location>
        <begin position="33"/>
        <end position="375"/>
    </location>
</feature>
<evidence type="ECO:0000313" key="4">
    <source>
        <dbReference type="Proteomes" id="UP000758603"/>
    </source>
</evidence>
<protein>
    <submittedName>
        <fullName evidence="3">AMP-binding enzyme</fullName>
    </submittedName>
</protein>
<dbReference type="InterPro" id="IPR042099">
    <property type="entry name" value="ANL_N_sf"/>
</dbReference>
<dbReference type="PANTHER" id="PTHR33927">
    <property type="entry name" value="TRANSMEMBRANE PROTEIN"/>
    <property type="match status" value="1"/>
</dbReference>
<keyword evidence="1" id="KW-0472">Membrane</keyword>
<dbReference type="SUPFAM" id="SSF52343">
    <property type="entry name" value="Ferredoxin reductase-like, C-terminal NADP-linked domain"/>
    <property type="match status" value="1"/>
</dbReference>
<feature type="transmembrane region" description="Helical" evidence="1">
    <location>
        <begin position="699"/>
        <end position="720"/>
    </location>
</feature>
<feature type="transmembrane region" description="Helical" evidence="1">
    <location>
        <begin position="636"/>
        <end position="652"/>
    </location>
</feature>
<reference evidence="3" key="1">
    <citation type="journal article" date="2021" name="Nat. Commun.">
        <title>Genetic determinants of endophytism in the Arabidopsis root mycobiome.</title>
        <authorList>
            <person name="Mesny F."/>
            <person name="Miyauchi S."/>
            <person name="Thiergart T."/>
            <person name="Pickel B."/>
            <person name="Atanasova L."/>
            <person name="Karlsson M."/>
            <person name="Huettel B."/>
            <person name="Barry K.W."/>
            <person name="Haridas S."/>
            <person name="Chen C."/>
            <person name="Bauer D."/>
            <person name="Andreopoulos W."/>
            <person name="Pangilinan J."/>
            <person name="LaButti K."/>
            <person name="Riley R."/>
            <person name="Lipzen A."/>
            <person name="Clum A."/>
            <person name="Drula E."/>
            <person name="Henrissat B."/>
            <person name="Kohler A."/>
            <person name="Grigoriev I.V."/>
            <person name="Martin F.M."/>
            <person name="Hacquard S."/>
        </authorList>
    </citation>
    <scope>NUCLEOTIDE SEQUENCE</scope>
    <source>
        <strain evidence="3">MPI-SDFR-AT-0073</strain>
    </source>
</reference>
<evidence type="ECO:0000256" key="1">
    <source>
        <dbReference type="SAM" id="Phobius"/>
    </source>
</evidence>
<name>A0A9P9A0A8_9PEZI</name>